<evidence type="ECO:0000313" key="1">
    <source>
        <dbReference type="EMBL" id="MFD1046962.1"/>
    </source>
</evidence>
<proteinExistence type="predicted"/>
<protein>
    <submittedName>
        <fullName evidence="1">Uncharacterized protein</fullName>
    </submittedName>
</protein>
<accession>A0ABW3M9C3</accession>
<sequence>PWPFADLATAGEPHGTGRCQIISGTDLANVQNTLWRSGNQLYRVMFRPLLPNEHTCRDLAYLV</sequence>
<reference evidence="2" key="1">
    <citation type="journal article" date="2019" name="Int. J. Syst. Evol. Microbiol.">
        <title>The Global Catalogue of Microorganisms (GCM) 10K type strain sequencing project: providing services to taxonomists for standard genome sequencing and annotation.</title>
        <authorList>
            <consortium name="The Broad Institute Genomics Platform"/>
            <consortium name="The Broad Institute Genome Sequencing Center for Infectious Disease"/>
            <person name="Wu L."/>
            <person name="Ma J."/>
        </authorList>
    </citation>
    <scope>NUCLEOTIDE SEQUENCE [LARGE SCALE GENOMIC DNA]</scope>
    <source>
        <strain evidence="2">JCM 31486</strain>
    </source>
</reference>
<dbReference type="EMBL" id="JBHTIS010000865">
    <property type="protein sequence ID" value="MFD1046962.1"/>
    <property type="molecule type" value="Genomic_DNA"/>
</dbReference>
<comment type="caution">
    <text evidence="1">The sequence shown here is derived from an EMBL/GenBank/DDBJ whole genome shotgun (WGS) entry which is preliminary data.</text>
</comment>
<evidence type="ECO:0000313" key="2">
    <source>
        <dbReference type="Proteomes" id="UP001597045"/>
    </source>
</evidence>
<dbReference type="Proteomes" id="UP001597045">
    <property type="component" value="Unassembled WGS sequence"/>
</dbReference>
<organism evidence="1 2">
    <name type="scientific">Kibdelosporangium lantanae</name>
    <dbReference type="NCBI Taxonomy" id="1497396"/>
    <lineage>
        <taxon>Bacteria</taxon>
        <taxon>Bacillati</taxon>
        <taxon>Actinomycetota</taxon>
        <taxon>Actinomycetes</taxon>
        <taxon>Pseudonocardiales</taxon>
        <taxon>Pseudonocardiaceae</taxon>
        <taxon>Kibdelosporangium</taxon>
    </lineage>
</organism>
<gene>
    <name evidence="1" type="ORF">ACFQ1S_16125</name>
</gene>
<keyword evidence="2" id="KW-1185">Reference proteome</keyword>
<feature type="non-terminal residue" evidence="1">
    <location>
        <position position="1"/>
    </location>
</feature>
<name>A0ABW3M9C3_9PSEU</name>